<proteinExistence type="predicted"/>
<protein>
    <submittedName>
        <fullName evidence="2">Uncharacterized protein</fullName>
    </submittedName>
</protein>
<sequence length="43" mass="4668">ESKSDSSVDVDSKTEDIPKVKVESKTDSVDADAKIEDIPEDSE</sequence>
<accession>A0A382Q1S9</accession>
<gene>
    <name evidence="2" type="ORF">METZ01_LOCUS331732</name>
</gene>
<feature type="region of interest" description="Disordered" evidence="1">
    <location>
        <begin position="1"/>
        <end position="43"/>
    </location>
</feature>
<name>A0A382Q1S9_9ZZZZ</name>
<evidence type="ECO:0000313" key="2">
    <source>
        <dbReference type="EMBL" id="SVC78878.1"/>
    </source>
</evidence>
<organism evidence="2">
    <name type="scientific">marine metagenome</name>
    <dbReference type="NCBI Taxonomy" id="408172"/>
    <lineage>
        <taxon>unclassified sequences</taxon>
        <taxon>metagenomes</taxon>
        <taxon>ecological metagenomes</taxon>
    </lineage>
</organism>
<dbReference type="EMBL" id="UINC01110992">
    <property type="protein sequence ID" value="SVC78878.1"/>
    <property type="molecule type" value="Genomic_DNA"/>
</dbReference>
<evidence type="ECO:0000256" key="1">
    <source>
        <dbReference type="SAM" id="MobiDB-lite"/>
    </source>
</evidence>
<dbReference type="AlphaFoldDB" id="A0A382Q1S9"/>
<reference evidence="2" key="1">
    <citation type="submission" date="2018-05" db="EMBL/GenBank/DDBJ databases">
        <authorList>
            <person name="Lanie J.A."/>
            <person name="Ng W.-L."/>
            <person name="Kazmierczak K.M."/>
            <person name="Andrzejewski T.M."/>
            <person name="Davidsen T.M."/>
            <person name="Wayne K.J."/>
            <person name="Tettelin H."/>
            <person name="Glass J.I."/>
            <person name="Rusch D."/>
            <person name="Podicherti R."/>
            <person name="Tsui H.-C.T."/>
            <person name="Winkler M.E."/>
        </authorList>
    </citation>
    <scope>NUCLEOTIDE SEQUENCE</scope>
</reference>
<feature type="non-terminal residue" evidence="2">
    <location>
        <position position="1"/>
    </location>
</feature>
<feature type="compositionally biased region" description="Basic and acidic residues" evidence="1">
    <location>
        <begin position="1"/>
        <end position="37"/>
    </location>
</feature>